<dbReference type="Proteomes" id="UP000712281">
    <property type="component" value="Unassembled WGS sequence"/>
</dbReference>
<proteinExistence type="predicted"/>
<feature type="region of interest" description="Disordered" evidence="1">
    <location>
        <begin position="66"/>
        <end position="85"/>
    </location>
</feature>
<evidence type="ECO:0000256" key="1">
    <source>
        <dbReference type="SAM" id="MobiDB-lite"/>
    </source>
</evidence>
<name>A0A8S9MHR6_BRACR</name>
<protein>
    <submittedName>
        <fullName evidence="2">Uncharacterized protein</fullName>
    </submittedName>
</protein>
<feature type="compositionally biased region" description="Polar residues" evidence="1">
    <location>
        <begin position="66"/>
        <end position="77"/>
    </location>
</feature>
<evidence type="ECO:0000313" key="3">
    <source>
        <dbReference type="Proteomes" id="UP000712281"/>
    </source>
</evidence>
<organism evidence="2 3">
    <name type="scientific">Brassica cretica</name>
    <name type="common">Mustard</name>
    <dbReference type="NCBI Taxonomy" id="69181"/>
    <lineage>
        <taxon>Eukaryota</taxon>
        <taxon>Viridiplantae</taxon>
        <taxon>Streptophyta</taxon>
        <taxon>Embryophyta</taxon>
        <taxon>Tracheophyta</taxon>
        <taxon>Spermatophyta</taxon>
        <taxon>Magnoliopsida</taxon>
        <taxon>eudicotyledons</taxon>
        <taxon>Gunneridae</taxon>
        <taxon>Pentapetalae</taxon>
        <taxon>rosids</taxon>
        <taxon>malvids</taxon>
        <taxon>Brassicales</taxon>
        <taxon>Brassicaceae</taxon>
        <taxon>Brassiceae</taxon>
        <taxon>Brassica</taxon>
    </lineage>
</organism>
<dbReference type="EMBL" id="QGKW02000007">
    <property type="protein sequence ID" value="KAF2617481.1"/>
    <property type="molecule type" value="Genomic_DNA"/>
</dbReference>
<evidence type="ECO:0000313" key="2">
    <source>
        <dbReference type="EMBL" id="KAF2617481.1"/>
    </source>
</evidence>
<reference evidence="2" key="1">
    <citation type="submission" date="2019-12" db="EMBL/GenBank/DDBJ databases">
        <title>Genome sequencing and annotation of Brassica cretica.</title>
        <authorList>
            <person name="Studholme D.J."/>
            <person name="Sarris P.F."/>
        </authorList>
    </citation>
    <scope>NUCLEOTIDE SEQUENCE</scope>
    <source>
        <strain evidence="2">PFS-001/15</strain>
        <tissue evidence="2">Leaf</tissue>
    </source>
</reference>
<accession>A0A8S9MHR6</accession>
<sequence>MPNSSWFDYIKPGKTGQKFGIGSTAAFASRWLVYFVCDLHLLRWLSAKPPGHVLVFKPRSGTCTVINPRNQSTPSRPSTHHKWWI</sequence>
<gene>
    <name evidence="2" type="ORF">F2Q68_00039394</name>
</gene>
<dbReference type="AlphaFoldDB" id="A0A8S9MHR6"/>
<comment type="caution">
    <text evidence="2">The sequence shown here is derived from an EMBL/GenBank/DDBJ whole genome shotgun (WGS) entry which is preliminary data.</text>
</comment>